<comment type="subcellular location">
    <subcellularLocation>
        <location evidence="1">Membrane</location>
        <topology evidence="1">Multi-pass membrane protein</topology>
    </subcellularLocation>
</comment>
<dbReference type="AlphaFoldDB" id="A0A0G0V8W4"/>
<feature type="transmembrane region" description="Helical" evidence="5">
    <location>
        <begin position="187"/>
        <end position="206"/>
    </location>
</feature>
<gene>
    <name evidence="7" type="ORF">UU48_C0014G0016</name>
</gene>
<dbReference type="PANTHER" id="PTHR22950">
    <property type="entry name" value="AMINO ACID TRANSPORTER"/>
    <property type="match status" value="1"/>
</dbReference>
<proteinExistence type="predicted"/>
<dbReference type="Gene3D" id="1.20.1740.10">
    <property type="entry name" value="Amino acid/polyamine transporter I"/>
    <property type="match status" value="1"/>
</dbReference>
<dbReference type="InterPro" id="IPR013057">
    <property type="entry name" value="AA_transpt_TM"/>
</dbReference>
<evidence type="ECO:0000256" key="2">
    <source>
        <dbReference type="ARBA" id="ARBA00022692"/>
    </source>
</evidence>
<dbReference type="EMBL" id="LCAU01000014">
    <property type="protein sequence ID" value="KKR97483.1"/>
    <property type="molecule type" value="Genomic_DNA"/>
</dbReference>
<organism evidence="7 8">
    <name type="scientific">Candidatus Uhrbacteria bacterium GW2011_GWF2_41_16</name>
    <dbReference type="NCBI Taxonomy" id="1618997"/>
    <lineage>
        <taxon>Bacteria</taxon>
        <taxon>Candidatus Uhriibacteriota</taxon>
    </lineage>
</organism>
<feature type="transmembrane region" description="Helical" evidence="5">
    <location>
        <begin position="48"/>
        <end position="69"/>
    </location>
</feature>
<keyword evidence="2 5" id="KW-0812">Transmembrane</keyword>
<feature type="transmembrane region" description="Helical" evidence="5">
    <location>
        <begin position="153"/>
        <end position="175"/>
    </location>
</feature>
<evidence type="ECO:0000313" key="7">
    <source>
        <dbReference type="EMBL" id="KKR97483.1"/>
    </source>
</evidence>
<feature type="transmembrane region" description="Helical" evidence="5">
    <location>
        <begin position="90"/>
        <end position="115"/>
    </location>
</feature>
<feature type="transmembrane region" description="Helical" evidence="5">
    <location>
        <begin position="218"/>
        <end position="243"/>
    </location>
</feature>
<feature type="transmembrane region" description="Helical" evidence="5">
    <location>
        <begin position="127"/>
        <end position="146"/>
    </location>
</feature>
<dbReference type="GO" id="GO:0015179">
    <property type="term" value="F:L-amino acid transmembrane transporter activity"/>
    <property type="evidence" value="ECO:0007669"/>
    <property type="project" value="TreeGrafter"/>
</dbReference>
<name>A0A0G0V8W4_9BACT</name>
<evidence type="ECO:0000313" key="8">
    <source>
        <dbReference type="Proteomes" id="UP000034746"/>
    </source>
</evidence>
<feature type="transmembrane region" description="Helical" evidence="5">
    <location>
        <begin position="12"/>
        <end position="36"/>
    </location>
</feature>
<keyword evidence="3 5" id="KW-1133">Transmembrane helix</keyword>
<feature type="domain" description="Amino acid transporter transmembrane" evidence="6">
    <location>
        <begin position="13"/>
        <end position="339"/>
    </location>
</feature>
<keyword evidence="4 5" id="KW-0472">Membrane</keyword>
<accession>A0A0G0V8W4</accession>
<evidence type="ECO:0000256" key="3">
    <source>
        <dbReference type="ARBA" id="ARBA00022989"/>
    </source>
</evidence>
<evidence type="ECO:0000256" key="4">
    <source>
        <dbReference type="ARBA" id="ARBA00023136"/>
    </source>
</evidence>
<dbReference type="Proteomes" id="UP000034746">
    <property type="component" value="Unassembled WGS sequence"/>
</dbReference>
<feature type="transmembrane region" description="Helical" evidence="5">
    <location>
        <begin position="324"/>
        <end position="344"/>
    </location>
</feature>
<sequence>MLRQPAGHPNLPWYRAIGTMIGSVVGVGVFGLPYAFAQSGYVVGLLELFFVSGFLLVLQLMYAEIAIQTPGNHRIVGYIKQYLGHPWDRVTAVLFAVYTWGAMIAYMIVGGGFLHILLSPLLGGSEFWYQLSLAVVVAWLTFRGIRYLAKMELVIVCALLFLFVFMSLAALPHVHVPNLSLFHPEKWFLPYGVVLFALSGLGVVPEMKDVLGKQMMKLPYAVVAGQVIVTLLYAIFTFAVVGVTGEGTVENAFQGLVPILGSTFMIVGSLLGVLTVASIFSLLSIELQGTLRFDYHWSLRKAWGVVMTVPILCFLFGVREFIDLIGFLGAVFGGVLGILLIAAYERMRHSPVCINHRCLNVPHAVSWGLVLILASGMLYTIFQVLFPHF</sequence>
<evidence type="ECO:0000256" key="1">
    <source>
        <dbReference type="ARBA" id="ARBA00004141"/>
    </source>
</evidence>
<dbReference type="GO" id="GO:0016020">
    <property type="term" value="C:membrane"/>
    <property type="evidence" value="ECO:0007669"/>
    <property type="project" value="UniProtKB-SubCell"/>
</dbReference>
<feature type="transmembrane region" description="Helical" evidence="5">
    <location>
        <begin position="263"/>
        <end position="285"/>
    </location>
</feature>
<reference evidence="7 8" key="1">
    <citation type="journal article" date="2015" name="Nature">
        <title>rRNA introns, odd ribosomes, and small enigmatic genomes across a large radiation of phyla.</title>
        <authorList>
            <person name="Brown C.T."/>
            <person name="Hug L.A."/>
            <person name="Thomas B.C."/>
            <person name="Sharon I."/>
            <person name="Castelle C.J."/>
            <person name="Singh A."/>
            <person name="Wilkins M.J."/>
            <person name="Williams K.H."/>
            <person name="Banfield J.F."/>
        </authorList>
    </citation>
    <scope>NUCLEOTIDE SEQUENCE [LARGE SCALE GENOMIC DNA]</scope>
</reference>
<protein>
    <submittedName>
        <fullName evidence="7">Aromatic amino acid permease</fullName>
    </submittedName>
</protein>
<evidence type="ECO:0000256" key="5">
    <source>
        <dbReference type="SAM" id="Phobius"/>
    </source>
</evidence>
<evidence type="ECO:0000259" key="6">
    <source>
        <dbReference type="Pfam" id="PF01490"/>
    </source>
</evidence>
<comment type="caution">
    <text evidence="7">The sequence shown here is derived from an EMBL/GenBank/DDBJ whole genome shotgun (WGS) entry which is preliminary data.</text>
</comment>
<feature type="transmembrane region" description="Helical" evidence="5">
    <location>
        <begin position="364"/>
        <end position="386"/>
    </location>
</feature>
<dbReference type="Pfam" id="PF01490">
    <property type="entry name" value="Aa_trans"/>
    <property type="match status" value="1"/>
</dbReference>
<feature type="transmembrane region" description="Helical" evidence="5">
    <location>
        <begin position="297"/>
        <end position="318"/>
    </location>
</feature>